<dbReference type="OrthoDB" id="7699050at2759"/>
<dbReference type="Proteomes" id="UP000215335">
    <property type="component" value="Unassembled WGS sequence"/>
</dbReference>
<evidence type="ECO:0000313" key="2">
    <source>
        <dbReference type="Proteomes" id="UP000215335"/>
    </source>
</evidence>
<dbReference type="EMBL" id="NNAY01002831">
    <property type="protein sequence ID" value="OXU20477.1"/>
    <property type="molecule type" value="Genomic_DNA"/>
</dbReference>
<dbReference type="STRING" id="543379.A0A232EQ82"/>
<gene>
    <name evidence="1" type="ORF">TSAR_007946</name>
</gene>
<dbReference type="AlphaFoldDB" id="A0A232EQ82"/>
<name>A0A232EQ82_9HYME</name>
<dbReference type="PANTHER" id="PTHR33053:SF24">
    <property type="entry name" value="TRANSPOSASE DOMAIN-CONTAINING PROTEIN"/>
    <property type="match status" value="1"/>
</dbReference>
<comment type="caution">
    <text evidence="1">The sequence shown here is derived from an EMBL/GenBank/DDBJ whole genome shotgun (WGS) entry which is preliminary data.</text>
</comment>
<proteinExistence type="predicted"/>
<evidence type="ECO:0000313" key="1">
    <source>
        <dbReference type="EMBL" id="OXU20477.1"/>
    </source>
</evidence>
<reference evidence="1 2" key="1">
    <citation type="journal article" date="2017" name="Curr. Biol.">
        <title>The Evolution of Venom by Co-option of Single-Copy Genes.</title>
        <authorList>
            <person name="Martinson E.O."/>
            <person name="Mrinalini"/>
            <person name="Kelkar Y.D."/>
            <person name="Chang C.H."/>
            <person name="Werren J.H."/>
        </authorList>
    </citation>
    <scope>NUCLEOTIDE SEQUENCE [LARGE SCALE GENOMIC DNA]</scope>
    <source>
        <strain evidence="1 2">Alberta</strain>
        <tissue evidence="1">Whole body</tissue>
    </source>
</reference>
<organism evidence="1 2">
    <name type="scientific">Trichomalopsis sarcophagae</name>
    <dbReference type="NCBI Taxonomy" id="543379"/>
    <lineage>
        <taxon>Eukaryota</taxon>
        <taxon>Metazoa</taxon>
        <taxon>Ecdysozoa</taxon>
        <taxon>Arthropoda</taxon>
        <taxon>Hexapoda</taxon>
        <taxon>Insecta</taxon>
        <taxon>Pterygota</taxon>
        <taxon>Neoptera</taxon>
        <taxon>Endopterygota</taxon>
        <taxon>Hymenoptera</taxon>
        <taxon>Apocrita</taxon>
        <taxon>Proctotrupomorpha</taxon>
        <taxon>Chalcidoidea</taxon>
        <taxon>Pteromalidae</taxon>
        <taxon>Pteromalinae</taxon>
        <taxon>Trichomalopsis</taxon>
    </lineage>
</organism>
<protein>
    <submittedName>
        <fullName evidence="1">Uncharacterized protein</fullName>
    </submittedName>
</protein>
<keyword evidence="2" id="KW-1185">Reference proteome</keyword>
<sequence length="434" mass="48104">MCKNVCDNDHYSVHATDSADEVLDSASSSSDESNDSYQENLEDFESRLAKAFTTTNMTHLFFKSSGLMNVFQPFISALKTPVVSAPTTSVARGEYLHLGIKTALLRILQATDLKLIPDILQVDLNTDGASLDKNSKIVMWPIQIRIPNIPGSAAEVVGKPSSAKEFFKPSVDELLVLFEDGLEFCGSVKVVDFRCLIADGPARAFALDHRGHNSTARCSRCWIRGVMVYEGTVFVARTEEEYLSRVDILHYKGLECPISVLPINQMSSTVFDYMHLDCLGLIDGKLSKSAKLSSAEVQVLANRLEKVKEYCPDDFARKPVNVLKHGKFKATEHRQIQLYSGPVIFYALSSASCSNLAYNVTVLLILAAPDLQSAIYANNEYDGAIGPQLANKENLFEDSDTIVVEGRTMDEFENTQLIYQGYEENRGVYGIEEN</sequence>
<accession>A0A232EQ82</accession>
<dbReference type="PANTHER" id="PTHR33053">
    <property type="entry name" value="PROTEIN, PUTATIVE-RELATED"/>
    <property type="match status" value="1"/>
</dbReference>